<dbReference type="STRING" id="1122133.SAMN02745157_4621"/>
<dbReference type="SUPFAM" id="SSF54909">
    <property type="entry name" value="Dimeric alpha+beta barrel"/>
    <property type="match status" value="1"/>
</dbReference>
<dbReference type="SMART" id="SM00886">
    <property type="entry name" value="Dabb"/>
    <property type="match status" value="1"/>
</dbReference>
<feature type="domain" description="Stress-response A/B barrel" evidence="1">
    <location>
        <begin position="2"/>
        <end position="100"/>
    </location>
</feature>
<dbReference type="OrthoDB" id="9816070at2"/>
<keyword evidence="3" id="KW-1185">Reference proteome</keyword>
<dbReference type="AlphaFoldDB" id="A0A1M5LK55"/>
<dbReference type="Pfam" id="PF07876">
    <property type="entry name" value="Dabb"/>
    <property type="match status" value="1"/>
</dbReference>
<dbReference type="InterPro" id="IPR011008">
    <property type="entry name" value="Dimeric_a/b-barrel"/>
</dbReference>
<sequence>MITHCVFIRYRADANDATRDDIYKALHGLRPRIPGLTGIVIAANSSPEGLDKGFSEGFIVTFRDAKARDQYLADPEHAKVGAMIVAAAEGGIDGIFVYDLDH</sequence>
<dbReference type="InterPro" id="IPR013097">
    <property type="entry name" value="Dabb"/>
</dbReference>
<proteinExistence type="predicted"/>
<organism evidence="2 3">
    <name type="scientific">Kaistia soli DSM 19436</name>
    <dbReference type="NCBI Taxonomy" id="1122133"/>
    <lineage>
        <taxon>Bacteria</taxon>
        <taxon>Pseudomonadati</taxon>
        <taxon>Pseudomonadota</taxon>
        <taxon>Alphaproteobacteria</taxon>
        <taxon>Hyphomicrobiales</taxon>
        <taxon>Kaistiaceae</taxon>
        <taxon>Kaistia</taxon>
    </lineage>
</organism>
<evidence type="ECO:0000313" key="3">
    <source>
        <dbReference type="Proteomes" id="UP000184485"/>
    </source>
</evidence>
<evidence type="ECO:0000313" key="2">
    <source>
        <dbReference type="EMBL" id="SHG65408.1"/>
    </source>
</evidence>
<dbReference type="RefSeq" id="WP_073057879.1">
    <property type="nucleotide sequence ID" value="NZ_FQUP01000006.1"/>
</dbReference>
<dbReference type="EMBL" id="FQUP01000006">
    <property type="protein sequence ID" value="SHG65408.1"/>
    <property type="molecule type" value="Genomic_DNA"/>
</dbReference>
<gene>
    <name evidence="2" type="ORF">SAMN02745157_4621</name>
</gene>
<reference evidence="2 3" key="1">
    <citation type="submission" date="2016-11" db="EMBL/GenBank/DDBJ databases">
        <authorList>
            <person name="Jaros S."/>
            <person name="Januszkiewicz K."/>
            <person name="Wedrychowicz H."/>
        </authorList>
    </citation>
    <scope>NUCLEOTIDE SEQUENCE [LARGE SCALE GENOMIC DNA]</scope>
    <source>
        <strain evidence="2 3">DSM 19436</strain>
    </source>
</reference>
<accession>A0A1M5LK55</accession>
<evidence type="ECO:0000259" key="1">
    <source>
        <dbReference type="PROSITE" id="PS51502"/>
    </source>
</evidence>
<dbReference type="Gene3D" id="3.30.70.100">
    <property type="match status" value="1"/>
</dbReference>
<dbReference type="Proteomes" id="UP000184485">
    <property type="component" value="Unassembled WGS sequence"/>
</dbReference>
<dbReference type="PROSITE" id="PS51502">
    <property type="entry name" value="S_R_A_B_BARREL"/>
    <property type="match status" value="1"/>
</dbReference>
<protein>
    <submittedName>
        <fullName evidence="2">Stress responsive A/B Barrel Domain</fullName>
    </submittedName>
</protein>
<name>A0A1M5LK55_9HYPH</name>